<dbReference type="EMBL" id="HBUE01005235">
    <property type="protein sequence ID" value="CAG6445617.1"/>
    <property type="molecule type" value="Transcribed_RNA"/>
</dbReference>
<name>A0A8D7ZW22_CULPI</name>
<protein>
    <submittedName>
        <fullName evidence="1">(northern house mosquito) hypothetical protein</fullName>
    </submittedName>
</protein>
<sequence length="108" mass="12651">MSRFSCSLVTNLSLSLLLVFPLIFVFPIALTKPLETIWYPLPIAKINITNWNPLHSAKHAKKYHFRLFFTPGFRSTKLQLCTTIHKRPNVCYQHQHTQKIKLFRSVRG</sequence>
<dbReference type="EMBL" id="HBUE01005238">
    <property type="protein sequence ID" value="CAG6445623.1"/>
    <property type="molecule type" value="Transcribed_RNA"/>
</dbReference>
<organism evidence="1">
    <name type="scientific">Culex pipiens</name>
    <name type="common">House mosquito</name>
    <dbReference type="NCBI Taxonomy" id="7175"/>
    <lineage>
        <taxon>Eukaryota</taxon>
        <taxon>Metazoa</taxon>
        <taxon>Ecdysozoa</taxon>
        <taxon>Arthropoda</taxon>
        <taxon>Hexapoda</taxon>
        <taxon>Insecta</taxon>
        <taxon>Pterygota</taxon>
        <taxon>Neoptera</taxon>
        <taxon>Endopterygota</taxon>
        <taxon>Diptera</taxon>
        <taxon>Nematocera</taxon>
        <taxon>Culicoidea</taxon>
        <taxon>Culicidae</taxon>
        <taxon>Culicinae</taxon>
        <taxon>Culicini</taxon>
        <taxon>Culex</taxon>
        <taxon>Culex</taxon>
    </lineage>
</organism>
<proteinExistence type="predicted"/>
<evidence type="ECO:0000313" key="1">
    <source>
        <dbReference type="EMBL" id="CAG6445621.1"/>
    </source>
</evidence>
<reference evidence="1" key="1">
    <citation type="submission" date="2021-05" db="EMBL/GenBank/DDBJ databases">
        <authorList>
            <person name="Alioto T."/>
            <person name="Alioto T."/>
            <person name="Gomez Garrido J."/>
        </authorList>
    </citation>
    <scope>NUCLEOTIDE SEQUENCE</scope>
</reference>
<dbReference type="EMBL" id="HBUE01005237">
    <property type="protein sequence ID" value="CAG6445621.1"/>
    <property type="molecule type" value="Transcribed_RNA"/>
</dbReference>
<dbReference type="AlphaFoldDB" id="A0A8D7ZW22"/>
<dbReference type="EMBL" id="HBUE01005231">
    <property type="protein sequence ID" value="CAG6445613.1"/>
    <property type="molecule type" value="Transcribed_RNA"/>
</dbReference>
<accession>A0A8D7ZW22</accession>
<dbReference type="EMBL" id="HBUE01005236">
    <property type="protein sequence ID" value="CAG6445619.1"/>
    <property type="molecule type" value="Transcribed_RNA"/>
</dbReference>